<keyword evidence="4 12" id="KW-0347">Helicase</keyword>
<keyword evidence="1" id="KW-0547">Nucleotide-binding</keyword>
<dbReference type="Pfam" id="PF00271">
    <property type="entry name" value="Helicase_C"/>
    <property type="match status" value="1"/>
</dbReference>
<dbReference type="InterPro" id="IPR027417">
    <property type="entry name" value="P-loop_NTPase"/>
</dbReference>
<dbReference type="RefSeq" id="WP_015771949.1">
    <property type="nucleotide sequence ID" value="NC_013174.1"/>
</dbReference>
<keyword evidence="13" id="KW-1185">Reference proteome</keyword>
<dbReference type="Pfam" id="PF00270">
    <property type="entry name" value="DEAD"/>
    <property type="match status" value="1"/>
</dbReference>
<dbReference type="InterPro" id="IPR047112">
    <property type="entry name" value="RecG/Mfd"/>
</dbReference>
<accession>C7QYT2</accession>
<dbReference type="InterPro" id="IPR012340">
    <property type="entry name" value="NA-bd_OB-fold"/>
</dbReference>
<dbReference type="STRING" id="471856.Jden_1674"/>
<evidence type="ECO:0000256" key="7">
    <source>
        <dbReference type="ARBA" id="ARBA00023204"/>
    </source>
</evidence>
<dbReference type="SMART" id="SM00487">
    <property type="entry name" value="DEXDc"/>
    <property type="match status" value="1"/>
</dbReference>
<dbReference type="EMBL" id="CP001706">
    <property type="protein sequence ID" value="ACV09321.1"/>
    <property type="molecule type" value="Genomic_DNA"/>
</dbReference>
<feature type="compositionally biased region" description="Acidic residues" evidence="9">
    <location>
        <begin position="521"/>
        <end position="533"/>
    </location>
</feature>
<evidence type="ECO:0000313" key="13">
    <source>
        <dbReference type="Proteomes" id="UP000000628"/>
    </source>
</evidence>
<dbReference type="Gene3D" id="3.40.50.300">
    <property type="entry name" value="P-loop containing nucleotide triphosphate hydrolases"/>
    <property type="match status" value="2"/>
</dbReference>
<sequence length="750" mass="80893">MSHPAPLTDDALANQPFLSRPLTKLLGTKTATALTKLGLTTAQDLLWHTPRRYAEPGRLTNIGALTEGEHVTVMARIHSTSTRTMRSRSGALLTALVTDDTHTLTLAFFARSAGALRVHESKLQPGRVALFTGTVRDYRGERQLTHPDYIIIGIDATTTDDAIDVANRPIPIYPATAGVPTWRIERAVATVLGQLTPTDVPDPLPATIRERDQLPTAYEALRMIHQPHTDSDWRRARHRMRIDEAFVIQTALIQRRHTTRTLPATARPHIAGQLADTFDATLPYTLTQGQRDVGADIATDLASTHPMQRLLQGDVGSGKTLVALRAMLQVIDNHGQAVLLAPTEVLATQHAATLTQLLGPLANGPLTKGPATTITLLTGSLTTTQRKRALLDIASGMAGIIIGTHAVLSDNVHYADLGLVIVDEQHRFGVHQRDTLRTRGTHTPHMLVMTATPIPRTVAMTVFGDLDISTLTDMPAGRAGITTHRVPAKNPTWMSRVWQRAAEEIHQGRQVYVVCPRINDTEPDPTTEPDLTDPDTLPLDNTPTPRTLASVTTTATMLANEPALAGVRIGVLHGGMSGDDKDAAMVNFADHTTPLLVATTVIEVGVNVPTASTMIILDADRFGISQLHQLRGRVGRGTEPGLCLLVADTQPGTPADDRLNAVASTTDGFDLAARDLELRREGDVLGATQSGRGSSLKFLRVITDADLIATAREDAITIVTADPTLTDHPELAAAVRAYSDAGRDEYLDRA</sequence>
<keyword evidence="2" id="KW-0227">DNA damage</keyword>
<dbReference type="CDD" id="cd04488">
    <property type="entry name" value="RecG_wedge_OBF"/>
    <property type="match status" value="1"/>
</dbReference>
<gene>
    <name evidence="12" type="ordered locus">Jden_1674</name>
</gene>
<dbReference type="KEGG" id="jde:Jden_1674"/>
<dbReference type="GO" id="GO:0006281">
    <property type="term" value="P:DNA repair"/>
    <property type="evidence" value="ECO:0007669"/>
    <property type="project" value="UniProtKB-KW"/>
</dbReference>
<dbReference type="HOGENOM" id="CLU_005122_7_1_11"/>
<dbReference type="PANTHER" id="PTHR47964:SF1">
    <property type="entry name" value="ATP-DEPENDENT DNA HELICASE HOMOLOG RECG, CHLOROPLASTIC"/>
    <property type="match status" value="1"/>
</dbReference>
<dbReference type="InterPro" id="IPR014001">
    <property type="entry name" value="Helicase_ATP-bd"/>
</dbReference>
<evidence type="ECO:0000256" key="2">
    <source>
        <dbReference type="ARBA" id="ARBA00022763"/>
    </source>
</evidence>
<keyword evidence="7" id="KW-0234">DNA repair</keyword>
<feature type="domain" description="Helicase C-terminal" evidence="11">
    <location>
        <begin position="526"/>
        <end position="677"/>
    </location>
</feature>
<dbReference type="InterPro" id="IPR001650">
    <property type="entry name" value="Helicase_C-like"/>
</dbReference>
<evidence type="ECO:0000256" key="1">
    <source>
        <dbReference type="ARBA" id="ARBA00022741"/>
    </source>
</evidence>
<dbReference type="OrthoDB" id="9804325at2"/>
<dbReference type="SUPFAM" id="SSF50249">
    <property type="entry name" value="Nucleic acid-binding proteins"/>
    <property type="match status" value="1"/>
</dbReference>
<feature type="compositionally biased region" description="Low complexity" evidence="9">
    <location>
        <begin position="534"/>
        <end position="545"/>
    </location>
</feature>
<dbReference type="SMART" id="SM00490">
    <property type="entry name" value="HELICc"/>
    <property type="match status" value="1"/>
</dbReference>
<dbReference type="InterPro" id="IPR045562">
    <property type="entry name" value="RecG_dom3_C"/>
</dbReference>
<evidence type="ECO:0000259" key="10">
    <source>
        <dbReference type="PROSITE" id="PS51192"/>
    </source>
</evidence>
<dbReference type="GO" id="GO:0003678">
    <property type="term" value="F:DNA helicase activity"/>
    <property type="evidence" value="ECO:0007669"/>
    <property type="project" value="TreeGrafter"/>
</dbReference>
<dbReference type="InterPro" id="IPR011545">
    <property type="entry name" value="DEAD/DEAH_box_helicase_dom"/>
</dbReference>
<dbReference type="PROSITE" id="PS51194">
    <property type="entry name" value="HELICASE_CTER"/>
    <property type="match status" value="1"/>
</dbReference>
<dbReference type="GO" id="GO:0016787">
    <property type="term" value="F:hydrolase activity"/>
    <property type="evidence" value="ECO:0007669"/>
    <property type="project" value="UniProtKB-KW"/>
</dbReference>
<dbReference type="PROSITE" id="PS51192">
    <property type="entry name" value="HELICASE_ATP_BIND_1"/>
    <property type="match status" value="1"/>
</dbReference>
<keyword evidence="3" id="KW-0378">Hydrolase</keyword>
<evidence type="ECO:0000256" key="8">
    <source>
        <dbReference type="ARBA" id="ARBA00049819"/>
    </source>
</evidence>
<dbReference type="Pfam" id="PF19833">
    <property type="entry name" value="RecG_dom3_C"/>
    <property type="match status" value="1"/>
</dbReference>
<evidence type="ECO:0000256" key="3">
    <source>
        <dbReference type="ARBA" id="ARBA00022801"/>
    </source>
</evidence>
<dbReference type="Proteomes" id="UP000000628">
    <property type="component" value="Chromosome"/>
</dbReference>
<dbReference type="InterPro" id="IPR033454">
    <property type="entry name" value="RecG_wedge"/>
</dbReference>
<dbReference type="PANTHER" id="PTHR47964">
    <property type="entry name" value="ATP-DEPENDENT DNA HELICASE HOMOLOG RECG, CHLOROPLASTIC"/>
    <property type="match status" value="1"/>
</dbReference>
<dbReference type="Gene3D" id="2.40.50.140">
    <property type="entry name" value="Nucleic acid-binding proteins"/>
    <property type="match status" value="1"/>
</dbReference>
<dbReference type="AlphaFoldDB" id="C7QYT2"/>
<evidence type="ECO:0000256" key="5">
    <source>
        <dbReference type="ARBA" id="ARBA00022840"/>
    </source>
</evidence>
<keyword evidence="6" id="KW-0238">DNA-binding</keyword>
<evidence type="ECO:0000256" key="6">
    <source>
        <dbReference type="ARBA" id="ARBA00023125"/>
    </source>
</evidence>
<proteinExistence type="predicted"/>
<feature type="domain" description="Helicase ATP-binding" evidence="10">
    <location>
        <begin position="300"/>
        <end position="471"/>
    </location>
</feature>
<evidence type="ECO:0000256" key="9">
    <source>
        <dbReference type="SAM" id="MobiDB-lite"/>
    </source>
</evidence>
<dbReference type="Pfam" id="PF17191">
    <property type="entry name" value="RecG_wedge"/>
    <property type="match status" value="1"/>
</dbReference>
<keyword evidence="5" id="KW-0067">ATP-binding</keyword>
<evidence type="ECO:0000259" key="11">
    <source>
        <dbReference type="PROSITE" id="PS51194"/>
    </source>
</evidence>
<dbReference type="GO" id="GO:0005524">
    <property type="term" value="F:ATP binding"/>
    <property type="evidence" value="ECO:0007669"/>
    <property type="project" value="UniProtKB-KW"/>
</dbReference>
<evidence type="ECO:0000256" key="4">
    <source>
        <dbReference type="ARBA" id="ARBA00022806"/>
    </source>
</evidence>
<organism evidence="12 13">
    <name type="scientific">Jonesia denitrificans (strain ATCC 14870 / DSM 20603 / BCRC 15368 / CIP 55.134 / JCM 11481 / NBRC 15587 / NCTC 10816 / Prevot 55134)</name>
    <name type="common">Listeria denitrificans</name>
    <dbReference type="NCBI Taxonomy" id="471856"/>
    <lineage>
        <taxon>Bacteria</taxon>
        <taxon>Bacillati</taxon>
        <taxon>Actinomycetota</taxon>
        <taxon>Actinomycetes</taxon>
        <taxon>Micrococcales</taxon>
        <taxon>Jonesiaceae</taxon>
        <taxon>Jonesia</taxon>
    </lineage>
</organism>
<name>C7QYT2_JONDD</name>
<dbReference type="eggNOG" id="COG1200">
    <property type="taxonomic scope" value="Bacteria"/>
</dbReference>
<evidence type="ECO:0000313" key="12">
    <source>
        <dbReference type="EMBL" id="ACV09321.1"/>
    </source>
</evidence>
<reference evidence="12 13" key="1">
    <citation type="journal article" date="2009" name="Stand. Genomic Sci.">
        <title>Complete genome sequence of Jonesia denitrificans type strain (Prevot 55134).</title>
        <authorList>
            <person name="Pukall R."/>
            <person name="Gehrich-Schroter G."/>
            <person name="Lapidus A."/>
            <person name="Nolan M."/>
            <person name="Glavina Del Rio T."/>
            <person name="Lucas S."/>
            <person name="Chen F."/>
            <person name="Tice H."/>
            <person name="Pitluck S."/>
            <person name="Cheng J.F."/>
            <person name="Copeland A."/>
            <person name="Saunders E."/>
            <person name="Brettin T."/>
            <person name="Detter J.C."/>
            <person name="Bruce D."/>
            <person name="Goodwin L."/>
            <person name="Pati A."/>
            <person name="Ivanova N."/>
            <person name="Mavromatis K."/>
            <person name="Ovchinnikova G."/>
            <person name="Chen A."/>
            <person name="Palaniappan K."/>
            <person name="Land M."/>
            <person name="Hauser L."/>
            <person name="Chang Y.J."/>
            <person name="Jeffries C.D."/>
            <person name="Chain P."/>
            <person name="Goker M."/>
            <person name="Bristow J."/>
            <person name="Eisen J.A."/>
            <person name="Markowitz V."/>
            <person name="Hugenholtz P."/>
            <person name="Kyrpides N.C."/>
            <person name="Klenk H.P."/>
            <person name="Han C."/>
        </authorList>
    </citation>
    <scope>NUCLEOTIDE SEQUENCE [LARGE SCALE GENOMIC DNA]</scope>
    <source>
        <strain evidence="13">ATCC 14870 / DSM 20603 / BCRC 15368 / CIP 55.134 / JCM 11481 / NBRC 15587 / NCTC 10816 / Prevot 55134</strain>
    </source>
</reference>
<protein>
    <recommendedName>
        <fullName evidence="8">Probable DNA 3'-5' helicase RecG</fullName>
    </recommendedName>
</protein>
<dbReference type="GO" id="GO:0003677">
    <property type="term" value="F:DNA binding"/>
    <property type="evidence" value="ECO:0007669"/>
    <property type="project" value="UniProtKB-KW"/>
</dbReference>
<dbReference type="SUPFAM" id="SSF52540">
    <property type="entry name" value="P-loop containing nucleoside triphosphate hydrolases"/>
    <property type="match status" value="2"/>
</dbReference>
<feature type="region of interest" description="Disordered" evidence="9">
    <location>
        <begin position="519"/>
        <end position="545"/>
    </location>
</feature>